<protein>
    <submittedName>
        <fullName evidence="1">Uncharacterized protein</fullName>
    </submittedName>
</protein>
<gene>
    <name evidence="1" type="ORF">POPTR_017G132701</name>
</gene>
<evidence type="ECO:0000313" key="1">
    <source>
        <dbReference type="EMBL" id="RQP02306.1"/>
    </source>
</evidence>
<dbReference type="Proteomes" id="UP000006729">
    <property type="component" value="Chromosome 17"/>
</dbReference>
<keyword evidence="2" id="KW-1185">Reference proteome</keyword>
<proteinExistence type="predicted"/>
<evidence type="ECO:0000313" key="2">
    <source>
        <dbReference type="Proteomes" id="UP000006729"/>
    </source>
</evidence>
<organism evidence="1 2">
    <name type="scientific">Populus trichocarpa</name>
    <name type="common">Western balsam poplar</name>
    <name type="synonym">Populus balsamifera subsp. trichocarpa</name>
    <dbReference type="NCBI Taxonomy" id="3694"/>
    <lineage>
        <taxon>Eukaryota</taxon>
        <taxon>Viridiplantae</taxon>
        <taxon>Streptophyta</taxon>
        <taxon>Embryophyta</taxon>
        <taxon>Tracheophyta</taxon>
        <taxon>Spermatophyta</taxon>
        <taxon>Magnoliopsida</taxon>
        <taxon>eudicotyledons</taxon>
        <taxon>Gunneridae</taxon>
        <taxon>Pentapetalae</taxon>
        <taxon>rosids</taxon>
        <taxon>fabids</taxon>
        <taxon>Malpighiales</taxon>
        <taxon>Salicaceae</taxon>
        <taxon>Saliceae</taxon>
        <taxon>Populus</taxon>
    </lineage>
</organism>
<dbReference type="InParanoid" id="A0A3N7G7I8"/>
<name>A0A3N7G7I8_POPTR</name>
<dbReference type="EMBL" id="CM009306">
    <property type="protein sequence ID" value="RQP02306.1"/>
    <property type="molecule type" value="Genomic_DNA"/>
</dbReference>
<dbReference type="AlphaFoldDB" id="A0A3N7G7I8"/>
<reference evidence="1 2" key="1">
    <citation type="journal article" date="2006" name="Science">
        <title>The genome of black cottonwood, Populus trichocarpa (Torr. &amp; Gray).</title>
        <authorList>
            <person name="Tuskan G.A."/>
            <person name="Difazio S."/>
            <person name="Jansson S."/>
            <person name="Bohlmann J."/>
            <person name="Grigoriev I."/>
            <person name="Hellsten U."/>
            <person name="Putnam N."/>
            <person name="Ralph S."/>
            <person name="Rombauts S."/>
            <person name="Salamov A."/>
            <person name="Schein J."/>
            <person name="Sterck L."/>
            <person name="Aerts A."/>
            <person name="Bhalerao R.R."/>
            <person name="Bhalerao R.P."/>
            <person name="Blaudez D."/>
            <person name="Boerjan W."/>
            <person name="Brun A."/>
            <person name="Brunner A."/>
            <person name="Busov V."/>
            <person name="Campbell M."/>
            <person name="Carlson J."/>
            <person name="Chalot M."/>
            <person name="Chapman J."/>
            <person name="Chen G.L."/>
            <person name="Cooper D."/>
            <person name="Coutinho P.M."/>
            <person name="Couturier J."/>
            <person name="Covert S."/>
            <person name="Cronk Q."/>
            <person name="Cunningham R."/>
            <person name="Davis J."/>
            <person name="Degroeve S."/>
            <person name="Dejardin A."/>
            <person name="Depamphilis C."/>
            <person name="Detter J."/>
            <person name="Dirks B."/>
            <person name="Dubchak I."/>
            <person name="Duplessis S."/>
            <person name="Ehlting J."/>
            <person name="Ellis B."/>
            <person name="Gendler K."/>
            <person name="Goodstein D."/>
            <person name="Gribskov M."/>
            <person name="Grimwood J."/>
            <person name="Groover A."/>
            <person name="Gunter L."/>
            <person name="Hamberger B."/>
            <person name="Heinze B."/>
            <person name="Helariutta Y."/>
            <person name="Henrissat B."/>
            <person name="Holligan D."/>
            <person name="Holt R."/>
            <person name="Huang W."/>
            <person name="Islam-Faridi N."/>
            <person name="Jones S."/>
            <person name="Jones-Rhoades M."/>
            <person name="Jorgensen R."/>
            <person name="Joshi C."/>
            <person name="Kangasjarvi J."/>
            <person name="Karlsson J."/>
            <person name="Kelleher C."/>
            <person name="Kirkpatrick R."/>
            <person name="Kirst M."/>
            <person name="Kohler A."/>
            <person name="Kalluri U."/>
            <person name="Larimer F."/>
            <person name="Leebens-Mack J."/>
            <person name="Leple J.C."/>
            <person name="Locascio P."/>
            <person name="Lou Y."/>
            <person name="Lucas S."/>
            <person name="Martin F."/>
            <person name="Montanini B."/>
            <person name="Napoli C."/>
            <person name="Nelson D.R."/>
            <person name="Nelson C."/>
            <person name="Nieminen K."/>
            <person name="Nilsson O."/>
            <person name="Pereda V."/>
            <person name="Peter G."/>
            <person name="Philippe R."/>
            <person name="Pilate G."/>
            <person name="Poliakov A."/>
            <person name="Razumovskaya J."/>
            <person name="Richardson P."/>
            <person name="Rinaldi C."/>
            <person name="Ritland K."/>
            <person name="Rouze P."/>
            <person name="Ryaboy D."/>
            <person name="Schmutz J."/>
            <person name="Schrader J."/>
            <person name="Segerman B."/>
            <person name="Shin H."/>
            <person name="Siddiqui A."/>
            <person name="Sterky F."/>
            <person name="Terry A."/>
            <person name="Tsai C.J."/>
            <person name="Uberbacher E."/>
            <person name="Unneberg P."/>
            <person name="Vahala J."/>
            <person name="Wall K."/>
            <person name="Wessler S."/>
            <person name="Yang G."/>
            <person name="Yin T."/>
            <person name="Douglas C."/>
            <person name="Marra M."/>
            <person name="Sandberg G."/>
            <person name="Van de Peer Y."/>
            <person name="Rokhsar D."/>
        </authorList>
    </citation>
    <scope>NUCLEOTIDE SEQUENCE [LARGE SCALE GENOMIC DNA]</scope>
    <source>
        <strain evidence="2">cv. Nisqually</strain>
    </source>
</reference>
<sequence>MKFGISNLAALGCFPFLRALKRTRTRSSGCMDEVTVLTSYTIENSLRSLKSLRDSLMDLSIQILISRLYIVKE</sequence>
<accession>A0A3N7G7I8</accession>